<evidence type="ECO:0000256" key="1">
    <source>
        <dbReference type="SAM" id="MobiDB-lite"/>
    </source>
</evidence>
<proteinExistence type="predicted"/>
<reference evidence="2" key="1">
    <citation type="submission" date="2019-12" db="EMBL/GenBank/DDBJ databases">
        <title>Genome sequencing and annotation of Brassica cretica.</title>
        <authorList>
            <person name="Studholme D.J."/>
            <person name="Sarris P."/>
        </authorList>
    </citation>
    <scope>NUCLEOTIDE SEQUENCE</scope>
    <source>
        <strain evidence="2">PFS-109/04</strain>
        <tissue evidence="2">Leaf</tissue>
    </source>
</reference>
<dbReference type="AlphaFoldDB" id="A0A8S9RQD0"/>
<feature type="region of interest" description="Disordered" evidence="1">
    <location>
        <begin position="50"/>
        <end position="72"/>
    </location>
</feature>
<accession>A0A8S9RQD0</accession>
<name>A0A8S9RQD0_BRACR</name>
<gene>
    <name evidence="2" type="ORF">F2Q69_00060501</name>
</gene>
<comment type="caution">
    <text evidence="2">The sequence shown here is derived from an EMBL/GenBank/DDBJ whole genome shotgun (WGS) entry which is preliminary data.</text>
</comment>
<evidence type="ECO:0000313" key="3">
    <source>
        <dbReference type="Proteomes" id="UP000712600"/>
    </source>
</evidence>
<feature type="region of interest" description="Disordered" evidence="1">
    <location>
        <begin position="1"/>
        <end position="20"/>
    </location>
</feature>
<protein>
    <submittedName>
        <fullName evidence="2">Uncharacterized protein</fullName>
    </submittedName>
</protein>
<dbReference type="EMBL" id="QGKX02000095">
    <property type="protein sequence ID" value="KAF3574765.1"/>
    <property type="molecule type" value="Genomic_DNA"/>
</dbReference>
<sequence>MELIDHIREKENEGSGAPSWRAMRQAAESSHRRWLGHGMVVMVVCFQKSRSEQRREVSRCREEEEHSSEIGF</sequence>
<dbReference type="Proteomes" id="UP000712600">
    <property type="component" value="Unassembled WGS sequence"/>
</dbReference>
<organism evidence="2 3">
    <name type="scientific">Brassica cretica</name>
    <name type="common">Mustard</name>
    <dbReference type="NCBI Taxonomy" id="69181"/>
    <lineage>
        <taxon>Eukaryota</taxon>
        <taxon>Viridiplantae</taxon>
        <taxon>Streptophyta</taxon>
        <taxon>Embryophyta</taxon>
        <taxon>Tracheophyta</taxon>
        <taxon>Spermatophyta</taxon>
        <taxon>Magnoliopsida</taxon>
        <taxon>eudicotyledons</taxon>
        <taxon>Gunneridae</taxon>
        <taxon>Pentapetalae</taxon>
        <taxon>rosids</taxon>
        <taxon>malvids</taxon>
        <taxon>Brassicales</taxon>
        <taxon>Brassicaceae</taxon>
        <taxon>Brassiceae</taxon>
        <taxon>Brassica</taxon>
    </lineage>
</organism>
<evidence type="ECO:0000313" key="2">
    <source>
        <dbReference type="EMBL" id="KAF3574765.1"/>
    </source>
</evidence>
<feature type="compositionally biased region" description="Basic and acidic residues" evidence="1">
    <location>
        <begin position="1"/>
        <end position="13"/>
    </location>
</feature>